<dbReference type="InterPro" id="IPR012349">
    <property type="entry name" value="Split_barrel_FMN-bd"/>
</dbReference>
<keyword evidence="3" id="KW-1185">Reference proteome</keyword>
<gene>
    <name evidence="2" type="ORF">C7K25_03690</name>
</gene>
<dbReference type="RefSeq" id="WP_084147359.1">
    <property type="nucleotide sequence ID" value="NZ_PXVD01000005.1"/>
</dbReference>
<evidence type="ECO:0000259" key="1">
    <source>
        <dbReference type="Pfam" id="PF01243"/>
    </source>
</evidence>
<proteinExistence type="predicted"/>
<evidence type="ECO:0000313" key="3">
    <source>
        <dbReference type="Proteomes" id="UP001170379"/>
    </source>
</evidence>
<dbReference type="Pfam" id="PF01243">
    <property type="entry name" value="PNPOx_N"/>
    <property type="match status" value="1"/>
</dbReference>
<protein>
    <submittedName>
        <fullName evidence="2">Pyridoxamine 5'-phosphate oxidase family protein</fullName>
    </submittedName>
</protein>
<evidence type="ECO:0000313" key="2">
    <source>
        <dbReference type="EMBL" id="MDJ1370480.1"/>
    </source>
</evidence>
<reference evidence="2" key="2">
    <citation type="journal article" date="2022" name="Sci. Rep.">
        <title>In silico prediction of the enzymes involved in the degradation of the herbicide molinate by Gulosibacter molinativorax ON4T.</title>
        <authorList>
            <person name="Lopes A.R."/>
            <person name="Bunin E."/>
            <person name="Viana A.T."/>
            <person name="Froufe H."/>
            <person name="Munoz-Merida A."/>
            <person name="Pinho D."/>
            <person name="Figueiredo J."/>
            <person name="Barroso C."/>
            <person name="Vaz-Moreira I."/>
            <person name="Bellanger X."/>
            <person name="Egas C."/>
            <person name="Nunes O.C."/>
        </authorList>
    </citation>
    <scope>NUCLEOTIDE SEQUENCE</scope>
    <source>
        <strain evidence="2">ON4</strain>
    </source>
</reference>
<reference evidence="2" key="1">
    <citation type="submission" date="2018-03" db="EMBL/GenBank/DDBJ databases">
        <authorList>
            <person name="Nunes O.C."/>
            <person name="Lopes A.R."/>
            <person name="Froufe H."/>
            <person name="Munoz-Merida A."/>
            <person name="Barroso C."/>
            <person name="Egas C."/>
        </authorList>
    </citation>
    <scope>NUCLEOTIDE SEQUENCE</scope>
    <source>
        <strain evidence="2">ON4</strain>
    </source>
</reference>
<dbReference type="EMBL" id="PXVD01000005">
    <property type="protein sequence ID" value="MDJ1370480.1"/>
    <property type="molecule type" value="Genomic_DNA"/>
</dbReference>
<comment type="caution">
    <text evidence="2">The sequence shown here is derived from an EMBL/GenBank/DDBJ whole genome shotgun (WGS) entry which is preliminary data.</text>
</comment>
<dbReference type="Proteomes" id="UP001170379">
    <property type="component" value="Unassembled WGS sequence"/>
</dbReference>
<feature type="domain" description="Pyridoxamine 5'-phosphate oxidase N-terminal" evidence="1">
    <location>
        <begin position="35"/>
        <end position="121"/>
    </location>
</feature>
<accession>A0ABT7C5L9</accession>
<organism evidence="2 3">
    <name type="scientific">Gulosibacter molinativorax</name>
    <dbReference type="NCBI Taxonomy" id="256821"/>
    <lineage>
        <taxon>Bacteria</taxon>
        <taxon>Bacillati</taxon>
        <taxon>Actinomycetota</taxon>
        <taxon>Actinomycetes</taxon>
        <taxon>Micrococcales</taxon>
        <taxon>Microbacteriaceae</taxon>
        <taxon>Gulosibacter</taxon>
    </lineage>
</organism>
<name>A0ABT7C5L9_9MICO</name>
<dbReference type="Gene3D" id="2.30.110.10">
    <property type="entry name" value="Electron Transport, Fmn-binding Protein, Chain A"/>
    <property type="match status" value="1"/>
</dbReference>
<sequence>MVTAKAHSAPRRGGIPVTISQEDWSVVRRIVPRTIRSSLHCSITSLNPDGSPHVSPIGSFLPTDNGHGIYFDAFNVQLAANLRRDPRVSILAVDSGPFMWARSLMKGRFTRPPGIRMTGTVGPPRRSTPSEVRRFHRLVGPLLRTRGGKLMWTSLPIARDVKIEYVEPIWMGSMTPEIDTPKRSR</sequence>
<dbReference type="InterPro" id="IPR011576">
    <property type="entry name" value="Pyridox_Oxase_N"/>
</dbReference>
<dbReference type="SUPFAM" id="SSF50475">
    <property type="entry name" value="FMN-binding split barrel"/>
    <property type="match status" value="1"/>
</dbReference>